<feature type="region of interest" description="Disordered" evidence="6">
    <location>
        <begin position="444"/>
        <end position="470"/>
    </location>
</feature>
<dbReference type="SMART" id="SM00581">
    <property type="entry name" value="PSP"/>
    <property type="match status" value="1"/>
</dbReference>
<reference evidence="9" key="3">
    <citation type="submission" date="2015-06" db="UniProtKB">
        <authorList>
            <consortium name="EnsemblMetazoa"/>
        </authorList>
    </citation>
    <scope>IDENTIFICATION</scope>
</reference>
<dbReference type="InterPro" id="IPR052115">
    <property type="entry name" value="NEXT_complex_subunit_ZCCHC8"/>
</dbReference>
<feature type="compositionally biased region" description="Basic and acidic residues" evidence="6">
    <location>
        <begin position="15"/>
        <end position="31"/>
    </location>
</feature>
<dbReference type="EnsemblMetazoa" id="CapteT225599">
    <property type="protein sequence ID" value="CapteP225599"/>
    <property type="gene ID" value="CapteG225599"/>
</dbReference>
<protein>
    <recommendedName>
        <fullName evidence="7">PSP proline-rich domain-containing protein</fullName>
    </recommendedName>
</protein>
<keyword evidence="10" id="KW-1185">Reference proteome</keyword>
<feature type="compositionally biased region" description="Acidic residues" evidence="6">
    <location>
        <begin position="337"/>
        <end position="348"/>
    </location>
</feature>
<evidence type="ECO:0000256" key="4">
    <source>
        <dbReference type="ARBA" id="ARBA00022833"/>
    </source>
</evidence>
<feature type="domain" description="PSP proline-rich" evidence="7">
    <location>
        <begin position="275"/>
        <end position="327"/>
    </location>
</feature>
<evidence type="ECO:0000256" key="1">
    <source>
        <dbReference type="ARBA" id="ARBA00004123"/>
    </source>
</evidence>
<dbReference type="STRING" id="283909.R7UD92"/>
<dbReference type="GO" id="GO:0008270">
    <property type="term" value="F:zinc ion binding"/>
    <property type="evidence" value="ECO:0007669"/>
    <property type="project" value="UniProtKB-KW"/>
</dbReference>
<sequence>MAAFGDPTLFEEFTKERDSSDKILLSDKSKQIEQNSTKNLDDTGNPEDLLGNSENGVKIPRLADDTTENESAEVCLDSATNIGKPINLGAEQNAALRALKEDYERANIQNILCDIGPAKIAARPKSYDDYAFSAALPNFVQVGQLNPLAGPSERAKFLHTNSIIGSSQIYSDCVVDALGWPLTDYNITASLGWEIPRYEQVFRKPLPVDPEEEEKEQRLAQHPKSTCFNCGGDHVLAACTEPKNMARISKARQEFMANSPSNKSQARYSEEDPRFAKFKAGVVSDSLRKALGLHSDQLPPYIYRMRRLGYPPGHLEEAFKQDSGLTVFDNSGKEVPFDTDSDKEDGEVNESKQSSEAQYDIKKIVEYPGFNVDIPKGFTDESATFRAPKMQHFQMKHYFESQIAKQKKPLKRKQSHDDDITDSRGPKAMKTWISQLTMLHAPPTSSSLMPGFRKMTPKHQKSLMRSRLSL</sequence>
<dbReference type="GO" id="GO:0071013">
    <property type="term" value="C:catalytic step 2 spliceosome"/>
    <property type="evidence" value="ECO:0007669"/>
    <property type="project" value="TreeGrafter"/>
</dbReference>
<evidence type="ECO:0000256" key="3">
    <source>
        <dbReference type="ARBA" id="ARBA00022771"/>
    </source>
</evidence>
<evidence type="ECO:0000259" key="7">
    <source>
        <dbReference type="SMART" id="SM00581"/>
    </source>
</evidence>
<keyword evidence="4" id="KW-0862">Zinc</keyword>
<dbReference type="InterPro" id="IPR006568">
    <property type="entry name" value="PSP_pro-rich"/>
</dbReference>
<dbReference type="HOGENOM" id="CLU_581720_0_0_1"/>
<keyword evidence="3" id="KW-0863">Zinc-finger</keyword>
<accession>R7UD92</accession>
<feature type="compositionally biased region" description="Basic and acidic residues" evidence="6">
    <location>
        <begin position="415"/>
        <end position="425"/>
    </location>
</feature>
<gene>
    <name evidence="8" type="ORF">CAPTEDRAFT_225599</name>
</gene>
<evidence type="ECO:0000256" key="5">
    <source>
        <dbReference type="ARBA" id="ARBA00023242"/>
    </source>
</evidence>
<keyword evidence="5" id="KW-0539">Nucleus</keyword>
<organism evidence="8">
    <name type="scientific">Capitella teleta</name>
    <name type="common">Polychaete worm</name>
    <dbReference type="NCBI Taxonomy" id="283909"/>
    <lineage>
        <taxon>Eukaryota</taxon>
        <taxon>Metazoa</taxon>
        <taxon>Spiralia</taxon>
        <taxon>Lophotrochozoa</taxon>
        <taxon>Annelida</taxon>
        <taxon>Polychaeta</taxon>
        <taxon>Sedentaria</taxon>
        <taxon>Scolecida</taxon>
        <taxon>Capitellidae</taxon>
        <taxon>Capitella</taxon>
    </lineage>
</organism>
<reference evidence="8 10" key="2">
    <citation type="journal article" date="2013" name="Nature">
        <title>Insights into bilaterian evolution from three spiralian genomes.</title>
        <authorList>
            <person name="Simakov O."/>
            <person name="Marletaz F."/>
            <person name="Cho S.J."/>
            <person name="Edsinger-Gonzales E."/>
            <person name="Havlak P."/>
            <person name="Hellsten U."/>
            <person name="Kuo D.H."/>
            <person name="Larsson T."/>
            <person name="Lv J."/>
            <person name="Arendt D."/>
            <person name="Savage R."/>
            <person name="Osoegawa K."/>
            <person name="de Jong P."/>
            <person name="Grimwood J."/>
            <person name="Chapman J.A."/>
            <person name="Shapiro H."/>
            <person name="Aerts A."/>
            <person name="Otillar R.P."/>
            <person name="Terry A.Y."/>
            <person name="Boore J.L."/>
            <person name="Grigoriev I.V."/>
            <person name="Lindberg D.R."/>
            <person name="Seaver E.C."/>
            <person name="Weisblat D.A."/>
            <person name="Putnam N.H."/>
            <person name="Rokhsar D.S."/>
        </authorList>
    </citation>
    <scope>NUCLEOTIDE SEQUENCE</scope>
    <source>
        <strain evidence="8 10">I ESC-2004</strain>
    </source>
</reference>
<dbReference type="Proteomes" id="UP000014760">
    <property type="component" value="Unassembled WGS sequence"/>
</dbReference>
<dbReference type="EMBL" id="AMQN01008258">
    <property type="status" value="NOT_ANNOTATED_CDS"/>
    <property type="molecule type" value="Genomic_DNA"/>
</dbReference>
<dbReference type="GO" id="GO:0003723">
    <property type="term" value="F:RNA binding"/>
    <property type="evidence" value="ECO:0007669"/>
    <property type="project" value="TreeGrafter"/>
</dbReference>
<dbReference type="Pfam" id="PF04046">
    <property type="entry name" value="PSP"/>
    <property type="match status" value="1"/>
</dbReference>
<name>R7UD92_CAPTE</name>
<feature type="compositionally biased region" description="Basic residues" evidence="6">
    <location>
        <begin position="455"/>
        <end position="464"/>
    </location>
</feature>
<feature type="region of interest" description="Disordered" evidence="6">
    <location>
        <begin position="15"/>
        <end position="57"/>
    </location>
</feature>
<feature type="region of interest" description="Disordered" evidence="6">
    <location>
        <begin position="330"/>
        <end position="355"/>
    </location>
</feature>
<evidence type="ECO:0000256" key="6">
    <source>
        <dbReference type="SAM" id="MobiDB-lite"/>
    </source>
</evidence>
<comment type="subcellular location">
    <subcellularLocation>
        <location evidence="1">Nucleus</location>
    </subcellularLocation>
</comment>
<evidence type="ECO:0000313" key="8">
    <source>
        <dbReference type="EMBL" id="ELU04071.1"/>
    </source>
</evidence>
<dbReference type="PANTHER" id="PTHR13316:SF0">
    <property type="entry name" value="ZINC FINGER CCHC DOMAIN-CONTAINING PROTEIN 8"/>
    <property type="match status" value="1"/>
</dbReference>
<dbReference type="AlphaFoldDB" id="R7UD92"/>
<feature type="region of interest" description="Disordered" evidence="6">
    <location>
        <begin position="404"/>
        <end position="427"/>
    </location>
</feature>
<evidence type="ECO:0000313" key="10">
    <source>
        <dbReference type="Proteomes" id="UP000014760"/>
    </source>
</evidence>
<dbReference type="EMBL" id="KB302616">
    <property type="protein sequence ID" value="ELU04071.1"/>
    <property type="molecule type" value="Genomic_DNA"/>
</dbReference>
<dbReference type="OrthoDB" id="8026949at2759"/>
<feature type="compositionally biased region" description="Basic residues" evidence="6">
    <location>
        <begin position="405"/>
        <end position="414"/>
    </location>
</feature>
<keyword evidence="2" id="KW-0479">Metal-binding</keyword>
<evidence type="ECO:0000313" key="9">
    <source>
        <dbReference type="EnsemblMetazoa" id="CapteP225599"/>
    </source>
</evidence>
<dbReference type="PANTHER" id="PTHR13316">
    <property type="entry name" value="ZINC FINGER, CCHC DOMAIN CONTAINING 8"/>
    <property type="match status" value="1"/>
</dbReference>
<reference evidence="10" key="1">
    <citation type="submission" date="2012-12" db="EMBL/GenBank/DDBJ databases">
        <authorList>
            <person name="Hellsten U."/>
            <person name="Grimwood J."/>
            <person name="Chapman J.A."/>
            <person name="Shapiro H."/>
            <person name="Aerts A."/>
            <person name="Otillar R.P."/>
            <person name="Terry A.Y."/>
            <person name="Boore J.L."/>
            <person name="Simakov O."/>
            <person name="Marletaz F."/>
            <person name="Cho S.-J."/>
            <person name="Edsinger-Gonzales E."/>
            <person name="Havlak P."/>
            <person name="Kuo D.-H."/>
            <person name="Larsson T."/>
            <person name="Lv J."/>
            <person name="Arendt D."/>
            <person name="Savage R."/>
            <person name="Osoegawa K."/>
            <person name="de Jong P."/>
            <person name="Lindberg D.R."/>
            <person name="Seaver E.C."/>
            <person name="Weisblat D.A."/>
            <person name="Putnam N.H."/>
            <person name="Grigoriev I.V."/>
            <person name="Rokhsar D.S."/>
        </authorList>
    </citation>
    <scope>NUCLEOTIDE SEQUENCE</scope>
    <source>
        <strain evidence="10">I ESC-2004</strain>
    </source>
</reference>
<evidence type="ECO:0000256" key="2">
    <source>
        <dbReference type="ARBA" id="ARBA00022723"/>
    </source>
</evidence>
<proteinExistence type="predicted"/>